<evidence type="ECO:0000256" key="4">
    <source>
        <dbReference type="ARBA" id="ARBA00022553"/>
    </source>
</evidence>
<evidence type="ECO:0000313" key="12">
    <source>
        <dbReference type="EMBL" id="KIS24105.1"/>
    </source>
</evidence>
<gene>
    <name evidence="12" type="ORF">N495_11105</name>
</gene>
<organism evidence="12 13">
    <name type="scientific">Clostridium botulinum B2 450</name>
    <dbReference type="NCBI Taxonomy" id="1379739"/>
    <lineage>
        <taxon>Bacteria</taxon>
        <taxon>Bacillati</taxon>
        <taxon>Bacillota</taxon>
        <taxon>Clostridia</taxon>
        <taxon>Eubacteriales</taxon>
        <taxon>Clostridiaceae</taxon>
        <taxon>Clostridium</taxon>
    </lineage>
</organism>
<sequence length="494" mass="57615">MNKKLSFIKVIRDIFKYIYIIIKKIIIVIPRIIKALLNKFKIRLRFSITFKLNFMYTLIISILLFLFTYTVLFGFRSFLIKEAKNNLNMYAEIVSNNIKDVPKVPKELIDSVAKKGNVSINILENDKSIIYSTNKNMKEYYGNFKKDLPYLITGNDNIERLILNKSFELKNEIYYIQVISDLQKENQYFHLYFIILGVIDSSIIIIIIKFGSRIGKKVVDPINEMNYTIKKINVQNLDTRLNVKGFHDELRELTQTVNDMFDRIEESYENQNRFVSDASHELRTPIAVIQGYANMLYRWGKDDKEVLEEAVTAIKDESENMKDLVEKLLFLARADKKTQKIHKEEFYINKLLDEIVRETRLINSSHNIINESNDNILVFADYKLLKQALRIFIDNSLKFTPENGQITIGSHINKNKVVITVEDTGSGIPKEDIPYIFDRFYRVDKARTKDKGGSGLGLSIAKWIIKEHKGRIEIKSRVNIGTKISIFISVKNKD</sequence>
<dbReference type="InterPro" id="IPR036097">
    <property type="entry name" value="HisK_dim/P_sf"/>
</dbReference>
<keyword evidence="4" id="KW-0597">Phosphoprotein</keyword>
<comment type="catalytic activity">
    <reaction evidence="1">
        <text>ATP + protein L-histidine = ADP + protein N-phospho-L-histidine.</text>
        <dbReference type="EC" id="2.7.13.3"/>
    </reaction>
</comment>
<dbReference type="GO" id="GO:0000155">
    <property type="term" value="F:phosphorelay sensor kinase activity"/>
    <property type="evidence" value="ECO:0007669"/>
    <property type="project" value="InterPro"/>
</dbReference>
<dbReference type="InterPro" id="IPR003660">
    <property type="entry name" value="HAMP_dom"/>
</dbReference>
<comment type="subcellular location">
    <subcellularLocation>
        <location evidence="2">Membrane</location>
    </subcellularLocation>
</comment>
<evidence type="ECO:0000313" key="13">
    <source>
        <dbReference type="Proteomes" id="UP000032250"/>
    </source>
</evidence>
<evidence type="ECO:0000256" key="8">
    <source>
        <dbReference type="ARBA" id="ARBA00023136"/>
    </source>
</evidence>
<dbReference type="InterPro" id="IPR050351">
    <property type="entry name" value="BphY/WalK/GraS-like"/>
</dbReference>
<dbReference type="GO" id="GO:0005886">
    <property type="term" value="C:plasma membrane"/>
    <property type="evidence" value="ECO:0007669"/>
    <property type="project" value="TreeGrafter"/>
</dbReference>
<keyword evidence="7" id="KW-0902">Two-component regulatory system</keyword>
<dbReference type="EC" id="2.7.13.3" evidence="3"/>
<keyword evidence="6 12" id="KW-0418">Kinase</keyword>
<dbReference type="RefSeq" id="WP_043032082.1">
    <property type="nucleotide sequence ID" value="NZ_JXSU01000007.1"/>
</dbReference>
<keyword evidence="9" id="KW-0812">Transmembrane</keyword>
<evidence type="ECO:0000256" key="5">
    <source>
        <dbReference type="ARBA" id="ARBA00022679"/>
    </source>
</evidence>
<dbReference type="InterPro" id="IPR004358">
    <property type="entry name" value="Sig_transdc_His_kin-like_C"/>
</dbReference>
<dbReference type="InterPro" id="IPR003661">
    <property type="entry name" value="HisK_dim/P_dom"/>
</dbReference>
<keyword evidence="5" id="KW-0808">Transferase</keyword>
<dbReference type="FunFam" id="1.10.287.130:FF:000001">
    <property type="entry name" value="Two-component sensor histidine kinase"/>
    <property type="match status" value="1"/>
</dbReference>
<feature type="transmembrane region" description="Helical" evidence="9">
    <location>
        <begin position="189"/>
        <end position="208"/>
    </location>
</feature>
<dbReference type="HOGENOM" id="CLU_000445_89_6_9"/>
<dbReference type="SMART" id="SM00388">
    <property type="entry name" value="HisKA"/>
    <property type="match status" value="1"/>
</dbReference>
<dbReference type="InterPro" id="IPR005467">
    <property type="entry name" value="His_kinase_dom"/>
</dbReference>
<dbReference type="PROSITE" id="PS50885">
    <property type="entry name" value="HAMP"/>
    <property type="match status" value="1"/>
</dbReference>
<proteinExistence type="predicted"/>
<dbReference type="Pfam" id="PF00512">
    <property type="entry name" value="HisKA"/>
    <property type="match status" value="1"/>
</dbReference>
<evidence type="ECO:0000256" key="9">
    <source>
        <dbReference type="SAM" id="Phobius"/>
    </source>
</evidence>
<dbReference type="CDD" id="cd06225">
    <property type="entry name" value="HAMP"/>
    <property type="match status" value="1"/>
</dbReference>
<dbReference type="OrthoDB" id="9786919at2"/>
<dbReference type="SMART" id="SM00387">
    <property type="entry name" value="HATPase_c"/>
    <property type="match status" value="1"/>
</dbReference>
<dbReference type="SUPFAM" id="SSF55874">
    <property type="entry name" value="ATPase domain of HSP90 chaperone/DNA topoisomerase II/histidine kinase"/>
    <property type="match status" value="1"/>
</dbReference>
<evidence type="ECO:0000256" key="3">
    <source>
        <dbReference type="ARBA" id="ARBA00012438"/>
    </source>
</evidence>
<dbReference type="AlphaFoldDB" id="A0A0D1BUT9"/>
<dbReference type="SUPFAM" id="SSF47384">
    <property type="entry name" value="Homodimeric domain of signal transducing histidine kinase"/>
    <property type="match status" value="1"/>
</dbReference>
<dbReference type="PATRIC" id="fig|1379739.3.peg.2593"/>
<dbReference type="EMBL" id="JXSU01000007">
    <property type="protein sequence ID" value="KIS24105.1"/>
    <property type="molecule type" value="Genomic_DNA"/>
</dbReference>
<protein>
    <recommendedName>
        <fullName evidence="3">histidine kinase</fullName>
        <ecNumber evidence="3">2.7.13.3</ecNumber>
    </recommendedName>
</protein>
<dbReference type="Proteomes" id="UP000032250">
    <property type="component" value="Unassembled WGS sequence"/>
</dbReference>
<feature type="domain" description="HAMP" evidence="11">
    <location>
        <begin position="216"/>
        <end position="269"/>
    </location>
</feature>
<keyword evidence="8 9" id="KW-0472">Membrane</keyword>
<dbReference type="PANTHER" id="PTHR45453">
    <property type="entry name" value="PHOSPHATE REGULON SENSOR PROTEIN PHOR"/>
    <property type="match status" value="1"/>
</dbReference>
<dbReference type="FunFam" id="3.30.565.10:FF:000006">
    <property type="entry name" value="Sensor histidine kinase WalK"/>
    <property type="match status" value="1"/>
</dbReference>
<dbReference type="CDD" id="cd00075">
    <property type="entry name" value="HATPase"/>
    <property type="match status" value="1"/>
</dbReference>
<dbReference type="CDD" id="cd00082">
    <property type="entry name" value="HisKA"/>
    <property type="match status" value="1"/>
</dbReference>
<dbReference type="InterPro" id="IPR036890">
    <property type="entry name" value="HATPase_C_sf"/>
</dbReference>
<dbReference type="SUPFAM" id="SSF158472">
    <property type="entry name" value="HAMP domain-like"/>
    <property type="match status" value="1"/>
</dbReference>
<dbReference type="PANTHER" id="PTHR45453:SF1">
    <property type="entry name" value="PHOSPHATE REGULON SENSOR PROTEIN PHOR"/>
    <property type="match status" value="1"/>
</dbReference>
<evidence type="ECO:0000256" key="6">
    <source>
        <dbReference type="ARBA" id="ARBA00022777"/>
    </source>
</evidence>
<evidence type="ECO:0000256" key="7">
    <source>
        <dbReference type="ARBA" id="ARBA00023012"/>
    </source>
</evidence>
<dbReference type="PROSITE" id="PS50109">
    <property type="entry name" value="HIS_KIN"/>
    <property type="match status" value="1"/>
</dbReference>
<evidence type="ECO:0000256" key="2">
    <source>
        <dbReference type="ARBA" id="ARBA00004370"/>
    </source>
</evidence>
<accession>A0A0D1BUT9</accession>
<dbReference type="InterPro" id="IPR003594">
    <property type="entry name" value="HATPase_dom"/>
</dbReference>
<feature type="domain" description="Histidine kinase" evidence="10">
    <location>
        <begin position="277"/>
        <end position="492"/>
    </location>
</feature>
<dbReference type="Pfam" id="PF02518">
    <property type="entry name" value="HATPase_c"/>
    <property type="match status" value="1"/>
</dbReference>
<dbReference type="PRINTS" id="PR00344">
    <property type="entry name" value="BCTRLSENSOR"/>
</dbReference>
<feature type="transmembrane region" description="Helical" evidence="9">
    <location>
        <begin position="54"/>
        <end position="75"/>
    </location>
</feature>
<comment type="caution">
    <text evidence="12">The sequence shown here is derived from an EMBL/GenBank/DDBJ whole genome shotgun (WGS) entry which is preliminary data.</text>
</comment>
<dbReference type="Gene3D" id="1.10.287.130">
    <property type="match status" value="1"/>
</dbReference>
<dbReference type="Gene3D" id="6.10.340.10">
    <property type="match status" value="1"/>
</dbReference>
<evidence type="ECO:0000259" key="11">
    <source>
        <dbReference type="PROSITE" id="PS50885"/>
    </source>
</evidence>
<dbReference type="Pfam" id="PF00672">
    <property type="entry name" value="HAMP"/>
    <property type="match status" value="1"/>
</dbReference>
<name>A0A0D1BUT9_CLOBO</name>
<keyword evidence="9" id="KW-1133">Transmembrane helix</keyword>
<evidence type="ECO:0000259" key="10">
    <source>
        <dbReference type="PROSITE" id="PS50109"/>
    </source>
</evidence>
<feature type="transmembrane region" description="Helical" evidence="9">
    <location>
        <begin position="14"/>
        <end position="33"/>
    </location>
</feature>
<evidence type="ECO:0000256" key="1">
    <source>
        <dbReference type="ARBA" id="ARBA00000085"/>
    </source>
</evidence>
<dbReference type="Gene3D" id="3.30.565.10">
    <property type="entry name" value="Histidine kinase-like ATPase, C-terminal domain"/>
    <property type="match status" value="1"/>
</dbReference>
<dbReference type="GO" id="GO:0016036">
    <property type="term" value="P:cellular response to phosphate starvation"/>
    <property type="evidence" value="ECO:0007669"/>
    <property type="project" value="TreeGrafter"/>
</dbReference>
<dbReference type="GO" id="GO:0004721">
    <property type="term" value="F:phosphoprotein phosphatase activity"/>
    <property type="evidence" value="ECO:0007669"/>
    <property type="project" value="TreeGrafter"/>
</dbReference>
<reference evidence="12 13" key="1">
    <citation type="submission" date="2014-06" db="EMBL/GenBank/DDBJ databases">
        <title>Genome characterization of distinct group I Clostridium botulinum lineages.</title>
        <authorList>
            <person name="Giordani F."/>
            <person name="Anselmo A."/>
            <person name="Fillo S."/>
            <person name="Palozzi A.M."/>
            <person name="Fortunato A."/>
            <person name="Gentile B."/>
            <person name="Ciammaruconi A."/>
            <person name="Anniballi F."/>
            <person name="De Medici D."/>
            <person name="Lista F."/>
        </authorList>
    </citation>
    <scope>NUCLEOTIDE SEQUENCE [LARGE SCALE GENOMIC DNA]</scope>
    <source>
        <strain evidence="12 13">B2 450</strain>
    </source>
</reference>
<dbReference type="SMART" id="SM00304">
    <property type="entry name" value="HAMP"/>
    <property type="match status" value="1"/>
</dbReference>